<keyword evidence="3" id="KW-0677">Repeat</keyword>
<protein>
    <submittedName>
        <fullName evidence="10">Uncharacterized protein</fullName>
    </submittedName>
</protein>
<feature type="domain" description="Ferlin B-domain" evidence="9">
    <location>
        <begin position="39"/>
        <end position="112"/>
    </location>
</feature>
<evidence type="ECO:0000256" key="3">
    <source>
        <dbReference type="ARBA" id="ARBA00022737"/>
    </source>
</evidence>
<dbReference type="SMART" id="SM00693">
    <property type="entry name" value="DysFN"/>
    <property type="match status" value="2"/>
</dbReference>
<keyword evidence="4" id="KW-1133">Transmembrane helix</keyword>
<comment type="caution">
    <text evidence="10">The sequence shown here is derived from an EMBL/GenBank/DDBJ whole genome shotgun (WGS) entry which is preliminary data.</text>
</comment>
<feature type="domain" description="Peroxin/Ferlin" evidence="8">
    <location>
        <begin position="262"/>
        <end position="296"/>
    </location>
</feature>
<name>A0A7J7KQX0_BUGNE</name>
<feature type="region of interest" description="Disordered" evidence="6">
    <location>
        <begin position="351"/>
        <end position="372"/>
    </location>
</feature>
<feature type="domain" description="Peroxin/Ferlin" evidence="7">
    <location>
        <begin position="126"/>
        <end position="185"/>
    </location>
</feature>
<evidence type="ECO:0000256" key="2">
    <source>
        <dbReference type="ARBA" id="ARBA00022692"/>
    </source>
</evidence>
<dbReference type="Pfam" id="PF08150">
    <property type="entry name" value="FerB"/>
    <property type="match status" value="1"/>
</dbReference>
<evidence type="ECO:0000259" key="7">
    <source>
        <dbReference type="SMART" id="SM00693"/>
    </source>
</evidence>
<dbReference type="GO" id="GO:0016020">
    <property type="term" value="C:membrane"/>
    <property type="evidence" value="ECO:0007669"/>
    <property type="project" value="UniProtKB-SubCell"/>
</dbReference>
<proteinExistence type="predicted"/>
<feature type="domain" description="Peroxin/Ferlin" evidence="7">
    <location>
        <begin position="198"/>
        <end position="253"/>
    </location>
</feature>
<dbReference type="InterPro" id="IPR012561">
    <property type="entry name" value="Ferlin_B-domain"/>
</dbReference>
<dbReference type="SMART" id="SM00694">
    <property type="entry name" value="DysFC"/>
    <property type="match status" value="2"/>
</dbReference>
<accession>A0A7J7KQX0</accession>
<dbReference type="Proteomes" id="UP000593567">
    <property type="component" value="Unassembled WGS sequence"/>
</dbReference>
<feature type="domain" description="Peroxin/Ferlin" evidence="8">
    <location>
        <begin position="315"/>
        <end position="348"/>
    </location>
</feature>
<dbReference type="PANTHER" id="PTHR12546">
    <property type="entry name" value="FER-1-LIKE"/>
    <property type="match status" value="1"/>
</dbReference>
<evidence type="ECO:0000259" key="9">
    <source>
        <dbReference type="SMART" id="SM01201"/>
    </source>
</evidence>
<organism evidence="10 11">
    <name type="scientific">Bugula neritina</name>
    <name type="common">Brown bryozoan</name>
    <name type="synonym">Sertularia neritina</name>
    <dbReference type="NCBI Taxonomy" id="10212"/>
    <lineage>
        <taxon>Eukaryota</taxon>
        <taxon>Metazoa</taxon>
        <taxon>Spiralia</taxon>
        <taxon>Lophotrochozoa</taxon>
        <taxon>Bryozoa</taxon>
        <taxon>Gymnolaemata</taxon>
        <taxon>Cheilostomatida</taxon>
        <taxon>Flustrina</taxon>
        <taxon>Buguloidea</taxon>
        <taxon>Bugulidae</taxon>
        <taxon>Bugula</taxon>
    </lineage>
</organism>
<dbReference type="AlphaFoldDB" id="A0A7J7KQX0"/>
<gene>
    <name evidence="10" type="ORF">EB796_001112</name>
</gene>
<dbReference type="InterPro" id="IPR037721">
    <property type="entry name" value="Ferlin"/>
</dbReference>
<evidence type="ECO:0000256" key="6">
    <source>
        <dbReference type="SAM" id="MobiDB-lite"/>
    </source>
</evidence>
<comment type="subcellular location">
    <subcellularLocation>
        <location evidence="1">Membrane</location>
    </subcellularLocation>
</comment>
<dbReference type="GO" id="GO:0007009">
    <property type="term" value="P:plasma membrane organization"/>
    <property type="evidence" value="ECO:0007669"/>
    <property type="project" value="TreeGrafter"/>
</dbReference>
<keyword evidence="5" id="KW-0472">Membrane</keyword>
<reference evidence="10" key="1">
    <citation type="submission" date="2020-06" db="EMBL/GenBank/DDBJ databases">
        <title>Draft genome of Bugula neritina, a colonial animal packing powerful symbionts and potential medicines.</title>
        <authorList>
            <person name="Rayko M."/>
        </authorList>
    </citation>
    <scope>NUCLEOTIDE SEQUENCE [LARGE SCALE GENOMIC DNA]</scope>
    <source>
        <strain evidence="10">Kwan_BN1</strain>
    </source>
</reference>
<evidence type="ECO:0000256" key="5">
    <source>
        <dbReference type="ARBA" id="ARBA00023136"/>
    </source>
</evidence>
<dbReference type="OrthoDB" id="10059618at2759"/>
<dbReference type="InterPro" id="IPR006614">
    <property type="entry name" value="Peroxin/Ferlin"/>
</dbReference>
<keyword evidence="2" id="KW-0812">Transmembrane</keyword>
<dbReference type="EMBL" id="VXIV02000127">
    <property type="protein sequence ID" value="KAF6040572.1"/>
    <property type="molecule type" value="Genomic_DNA"/>
</dbReference>
<evidence type="ECO:0000313" key="11">
    <source>
        <dbReference type="Proteomes" id="UP000593567"/>
    </source>
</evidence>
<evidence type="ECO:0000256" key="4">
    <source>
        <dbReference type="ARBA" id="ARBA00022989"/>
    </source>
</evidence>
<evidence type="ECO:0000313" key="10">
    <source>
        <dbReference type="EMBL" id="KAF6040572.1"/>
    </source>
</evidence>
<dbReference type="PANTHER" id="PTHR12546:SF33">
    <property type="entry name" value="SPERM VESICLE FUSION PROTEIN FER-1"/>
    <property type="match status" value="1"/>
</dbReference>
<dbReference type="SMART" id="SM01201">
    <property type="entry name" value="FerB"/>
    <property type="match status" value="1"/>
</dbReference>
<keyword evidence="11" id="KW-1185">Reference proteome</keyword>
<dbReference type="GO" id="GO:0061025">
    <property type="term" value="P:membrane fusion"/>
    <property type="evidence" value="ECO:0007669"/>
    <property type="project" value="TreeGrafter"/>
</dbReference>
<evidence type="ECO:0000259" key="8">
    <source>
        <dbReference type="SMART" id="SM00694"/>
    </source>
</evidence>
<feature type="compositionally biased region" description="Acidic residues" evidence="6">
    <location>
        <begin position="360"/>
        <end position="372"/>
    </location>
</feature>
<sequence length="428" mass="49310">MAGIIEDMEKVRLRDPEPAEILTELSSLAETLKAQAVEPQNSIPDVFIWMLVGNKRTAYYRLPVHQIIYSPDGHSGKYCAKEMTVVLKHPGQKAHREWQIPAKLRLKFWFGKKQFEEEWTKCQTDDVVVMAETYENQVALLGKWVTRGPAMTRPKFSDSTGKLKLKKESFFPPAGWEWAGDWHVSPELSLIYNRDAGHKSFIEDVYELQTRIPAGPWHMAKVFWTDALNDTMPAKEEVELPEGWEWDNDWSVDMNRGVDDEGFEYCVESTIGGFGPVEKTYHLSRRRRWIRQRTMVAESNAIKEKDQEALKASEGWEYAPLFNMKFHGKESKMDLVRRRRWHRKMKATGKESKPCTFSFGDEDGDDSDDSDAEEKAKAGCLAAPRMFLESTQVNKYQLRAYIYQARSLMAADDNARSGTLLSLSSFSH</sequence>
<evidence type="ECO:0000256" key="1">
    <source>
        <dbReference type="ARBA" id="ARBA00004370"/>
    </source>
</evidence>